<keyword evidence="1" id="KW-0812">Transmembrane</keyword>
<name>A0A9Q9RWH7_FUSFU</name>
<gene>
    <name evidence="2" type="ORF">C2S_10994</name>
</gene>
<feature type="transmembrane region" description="Helical" evidence="1">
    <location>
        <begin position="38"/>
        <end position="58"/>
    </location>
</feature>
<feature type="transmembrane region" description="Helical" evidence="1">
    <location>
        <begin position="93"/>
        <end position="111"/>
    </location>
</feature>
<protein>
    <submittedName>
        <fullName evidence="2">Uncharacterized protein</fullName>
    </submittedName>
</protein>
<proteinExistence type="predicted"/>
<evidence type="ECO:0000313" key="2">
    <source>
        <dbReference type="EMBL" id="VTT78284.1"/>
    </source>
</evidence>
<accession>A0A9Q9RWH7</accession>
<sequence length="196" mass="22325">MTLEFLTQGQKINTTLSLQQSEVANRQVTEATRQEKTVMTFTFATVLFILTVEISFHYRSCLPCLLWTLPRFNKLQLGLPTLSVTIPLTVRNLVLVSIGISTILGLGVFYWENVKQVRENILHITMTACKHAFKLTLDLSIVSNDITDDKKMANKLSILLKTEGQEQGIMSRFKGHGRRIKIDEVENTITRRDKTL</sequence>
<evidence type="ECO:0000313" key="3">
    <source>
        <dbReference type="Proteomes" id="UP000760494"/>
    </source>
</evidence>
<dbReference type="Proteomes" id="UP000760494">
    <property type="component" value="Unassembled WGS sequence"/>
</dbReference>
<comment type="caution">
    <text evidence="2">The sequence shown here is derived from an EMBL/GenBank/DDBJ whole genome shotgun (WGS) entry which is preliminary data.</text>
</comment>
<dbReference type="EMBL" id="CABFJX010000392">
    <property type="protein sequence ID" value="VTT78284.1"/>
    <property type="molecule type" value="Genomic_DNA"/>
</dbReference>
<dbReference type="AlphaFoldDB" id="A0A9Q9RWH7"/>
<evidence type="ECO:0000256" key="1">
    <source>
        <dbReference type="SAM" id="Phobius"/>
    </source>
</evidence>
<keyword evidence="1" id="KW-0472">Membrane</keyword>
<organism evidence="2 3">
    <name type="scientific">Fusarium fujikuroi</name>
    <name type="common">Bakanae and foot rot disease fungus</name>
    <name type="synonym">Gibberella fujikuroi</name>
    <dbReference type="NCBI Taxonomy" id="5127"/>
    <lineage>
        <taxon>Eukaryota</taxon>
        <taxon>Fungi</taxon>
        <taxon>Dikarya</taxon>
        <taxon>Ascomycota</taxon>
        <taxon>Pezizomycotina</taxon>
        <taxon>Sordariomycetes</taxon>
        <taxon>Hypocreomycetidae</taxon>
        <taxon>Hypocreales</taxon>
        <taxon>Nectriaceae</taxon>
        <taxon>Fusarium</taxon>
        <taxon>Fusarium fujikuroi species complex</taxon>
    </lineage>
</organism>
<keyword evidence="1" id="KW-1133">Transmembrane helix</keyword>
<reference evidence="2" key="1">
    <citation type="submission" date="2019-05" db="EMBL/GenBank/DDBJ databases">
        <authorList>
            <person name="Piombo E."/>
        </authorList>
    </citation>
    <scope>NUCLEOTIDE SEQUENCE</scope>
    <source>
        <strain evidence="2">C2S</strain>
    </source>
</reference>